<keyword evidence="1" id="KW-1133">Transmembrane helix</keyword>
<dbReference type="Proteomes" id="UP000292346">
    <property type="component" value="Unassembled WGS sequence"/>
</dbReference>
<comment type="caution">
    <text evidence="2">The sequence shown here is derived from an EMBL/GenBank/DDBJ whole genome shotgun (WGS) entry which is preliminary data.</text>
</comment>
<dbReference type="AlphaFoldDB" id="A0A4R0HL73"/>
<dbReference type="OrthoDB" id="3831558at2"/>
<protein>
    <submittedName>
        <fullName evidence="2">Uncharacterized protein</fullName>
    </submittedName>
</protein>
<dbReference type="EMBL" id="SJJZ01000001">
    <property type="protein sequence ID" value="TCC12217.1"/>
    <property type="molecule type" value="Genomic_DNA"/>
</dbReference>
<gene>
    <name evidence="2" type="ORF">E0H45_13665</name>
</gene>
<evidence type="ECO:0000313" key="2">
    <source>
        <dbReference type="EMBL" id="TCC12217.1"/>
    </source>
</evidence>
<evidence type="ECO:0000256" key="1">
    <source>
        <dbReference type="SAM" id="Phobius"/>
    </source>
</evidence>
<reference evidence="2 3" key="1">
    <citation type="submission" date="2019-02" db="EMBL/GenBank/DDBJ databases">
        <title>Kribbella capetownensis sp. nov. and Kribbella speibonae sp. nov., isolated from soil.</title>
        <authorList>
            <person name="Curtis S.M."/>
            <person name="Norton I."/>
            <person name="Everest G.J."/>
            <person name="Meyers P.R."/>
        </authorList>
    </citation>
    <scope>NUCLEOTIDE SEQUENCE [LARGE SCALE GENOMIC DNA]</scope>
    <source>
        <strain evidence="2 3">KCTC 29219</strain>
    </source>
</reference>
<keyword evidence="3" id="KW-1185">Reference proteome</keyword>
<keyword evidence="1" id="KW-0472">Membrane</keyword>
<sequence length="233" mass="24284">MTKPTRLTDDELGDLLRETFAEHETLTDHLPEASKRRSHGPVLLAAAAVLVVLVGVLYGVNRPGHSDPPPTATPAATPAVSEDGRIWAVAVVSIARLAEPSDGWQVVQVFGQGQRAHTQVLKASPAPVVTFSAAAKARIEEAVRPLAPVAWGGGVDESCTARRVATVTVGPVASKADHKEVPTSIFYDCGRGSILTYRIEKVDGSWKVTGTVGGVTGVLPVGGCPSASPREGC</sequence>
<proteinExistence type="predicted"/>
<accession>A0A4R0HL73</accession>
<name>A0A4R0HL73_9ACTN</name>
<keyword evidence="1" id="KW-0812">Transmembrane</keyword>
<feature type="transmembrane region" description="Helical" evidence="1">
    <location>
        <begin position="42"/>
        <end position="60"/>
    </location>
</feature>
<organism evidence="2 3">
    <name type="scientific">Kribbella soli</name>
    <dbReference type="NCBI Taxonomy" id="1124743"/>
    <lineage>
        <taxon>Bacteria</taxon>
        <taxon>Bacillati</taxon>
        <taxon>Actinomycetota</taxon>
        <taxon>Actinomycetes</taxon>
        <taxon>Propionibacteriales</taxon>
        <taxon>Kribbellaceae</taxon>
        <taxon>Kribbella</taxon>
    </lineage>
</organism>
<evidence type="ECO:0000313" key="3">
    <source>
        <dbReference type="Proteomes" id="UP000292346"/>
    </source>
</evidence>
<dbReference type="RefSeq" id="WP_131337485.1">
    <property type="nucleotide sequence ID" value="NZ_SJJZ01000001.1"/>
</dbReference>